<name>A0A7K0D2I6_9NOCA</name>
<evidence type="ECO:0000256" key="4">
    <source>
        <dbReference type="ARBA" id="ARBA00022475"/>
    </source>
</evidence>
<dbReference type="GO" id="GO:0022857">
    <property type="term" value="F:transmembrane transporter activity"/>
    <property type="evidence" value="ECO:0007669"/>
    <property type="project" value="InterPro"/>
</dbReference>
<comment type="similarity">
    <text evidence="2">Belongs to the binding-protein-dependent transport system permease family. FecCD subfamily.</text>
</comment>
<dbReference type="Pfam" id="PF01032">
    <property type="entry name" value="FecCD"/>
    <property type="match status" value="1"/>
</dbReference>
<dbReference type="CDD" id="cd06550">
    <property type="entry name" value="TM_ABC_iron-siderophores_like"/>
    <property type="match status" value="1"/>
</dbReference>
<keyword evidence="7 8" id="KW-0472">Membrane</keyword>
<dbReference type="InterPro" id="IPR000522">
    <property type="entry name" value="ABC_transptr_permease_BtuC"/>
</dbReference>
<feature type="transmembrane region" description="Helical" evidence="8">
    <location>
        <begin position="217"/>
        <end position="237"/>
    </location>
</feature>
<dbReference type="InterPro" id="IPR037294">
    <property type="entry name" value="ABC_BtuC-like"/>
</dbReference>
<proteinExistence type="inferred from homology"/>
<protein>
    <submittedName>
        <fullName evidence="9">Vitamin B12 import system permease protein BtuC</fullName>
    </submittedName>
</protein>
<feature type="transmembrane region" description="Helical" evidence="8">
    <location>
        <begin position="27"/>
        <end position="54"/>
    </location>
</feature>
<dbReference type="GO" id="GO:0033214">
    <property type="term" value="P:siderophore-iron import into cell"/>
    <property type="evidence" value="ECO:0007669"/>
    <property type="project" value="TreeGrafter"/>
</dbReference>
<comment type="subcellular location">
    <subcellularLocation>
        <location evidence="1">Cell membrane</location>
        <topology evidence="1">Multi-pass membrane protein</topology>
    </subcellularLocation>
</comment>
<keyword evidence="3" id="KW-0813">Transport</keyword>
<evidence type="ECO:0000256" key="8">
    <source>
        <dbReference type="SAM" id="Phobius"/>
    </source>
</evidence>
<evidence type="ECO:0000256" key="6">
    <source>
        <dbReference type="ARBA" id="ARBA00022989"/>
    </source>
</evidence>
<accession>A0A7K0D2I6</accession>
<dbReference type="GO" id="GO:0005886">
    <property type="term" value="C:plasma membrane"/>
    <property type="evidence" value="ECO:0007669"/>
    <property type="project" value="UniProtKB-SubCell"/>
</dbReference>
<dbReference type="Proteomes" id="UP000438448">
    <property type="component" value="Unassembled WGS sequence"/>
</dbReference>
<keyword evidence="4" id="KW-1003">Cell membrane</keyword>
<sequence>MITLSRTPVERLESAQDGYRKLTRRRILIVLGLAMLTVAVFCGDVMIGGAPMPVGDLLRAALTPGHAPAVDDQIVWGIRLPMSVTGILVGGALAAAGAGMQTILNNPLAEPYTLGVSAAAGFGAALAAVTGFTSLLPLGSEIGMAGSAWIFAIAACAMILGFSRLRGAGAGAETMILLGIAIVFLFNALLALMQYVASEVQLQQVVFWTLGSLSRATWPQIGTLAVVTAVLLPFFYWQAWTLTAFRMGDDRASALGVPVDRMRTIALIGVSLLAATAVSIAGTIGFIGLVGPHIARILVGEDQRYFLTASILSGATLLTGASMVSKIVVPGVIIPVGVITSLVGVPVFLLIIMTRRQRTWT</sequence>
<feature type="transmembrane region" description="Helical" evidence="8">
    <location>
        <begin position="112"/>
        <end position="136"/>
    </location>
</feature>
<evidence type="ECO:0000256" key="2">
    <source>
        <dbReference type="ARBA" id="ARBA00007935"/>
    </source>
</evidence>
<evidence type="ECO:0000313" key="9">
    <source>
        <dbReference type="EMBL" id="MQY19154.1"/>
    </source>
</evidence>
<evidence type="ECO:0000256" key="1">
    <source>
        <dbReference type="ARBA" id="ARBA00004651"/>
    </source>
</evidence>
<reference evidence="9 10" key="1">
    <citation type="submission" date="2019-10" db="EMBL/GenBank/DDBJ databases">
        <title>Nocardia macrotermitis sp. nov. and Nocardia aurantia sp. nov., isolated from the gut of fungus growing-termite Macrotermes natalensis.</title>
        <authorList>
            <person name="Benndorf R."/>
            <person name="Schwitalla J."/>
            <person name="Martin K."/>
            <person name="De Beer W."/>
            <person name="Kaster A.-K."/>
            <person name="Vollmers J."/>
            <person name="Poulsen M."/>
            <person name="Beemelmanns C."/>
        </authorList>
    </citation>
    <scope>NUCLEOTIDE SEQUENCE [LARGE SCALE GENOMIC DNA]</scope>
    <source>
        <strain evidence="9 10">RB20</strain>
    </source>
</reference>
<evidence type="ECO:0000313" key="10">
    <source>
        <dbReference type="Proteomes" id="UP000438448"/>
    </source>
</evidence>
<feature type="transmembrane region" description="Helical" evidence="8">
    <location>
        <begin position="175"/>
        <end position="197"/>
    </location>
</feature>
<dbReference type="PANTHER" id="PTHR30472:SF25">
    <property type="entry name" value="ABC TRANSPORTER PERMEASE PROTEIN MJ0876-RELATED"/>
    <property type="match status" value="1"/>
</dbReference>
<dbReference type="SUPFAM" id="SSF81345">
    <property type="entry name" value="ABC transporter involved in vitamin B12 uptake, BtuC"/>
    <property type="match status" value="1"/>
</dbReference>
<dbReference type="PANTHER" id="PTHR30472">
    <property type="entry name" value="FERRIC ENTEROBACTIN TRANSPORT SYSTEM PERMEASE PROTEIN"/>
    <property type="match status" value="1"/>
</dbReference>
<dbReference type="FunFam" id="1.10.3470.10:FF:000001">
    <property type="entry name" value="Vitamin B12 ABC transporter permease BtuC"/>
    <property type="match status" value="1"/>
</dbReference>
<comment type="caution">
    <text evidence="9">The sequence shown here is derived from an EMBL/GenBank/DDBJ whole genome shotgun (WGS) entry which is preliminary data.</text>
</comment>
<evidence type="ECO:0000256" key="7">
    <source>
        <dbReference type="ARBA" id="ARBA00023136"/>
    </source>
</evidence>
<feature type="transmembrane region" description="Helical" evidence="8">
    <location>
        <begin position="74"/>
        <end position="100"/>
    </location>
</feature>
<evidence type="ECO:0000256" key="3">
    <source>
        <dbReference type="ARBA" id="ARBA00022448"/>
    </source>
</evidence>
<feature type="transmembrane region" description="Helical" evidence="8">
    <location>
        <begin position="142"/>
        <end position="163"/>
    </location>
</feature>
<keyword evidence="5 8" id="KW-0812">Transmembrane</keyword>
<gene>
    <name evidence="9" type="primary">btuC</name>
    <name evidence="9" type="ORF">NRB20_22390</name>
</gene>
<dbReference type="RefSeq" id="WP_319944740.1">
    <property type="nucleotide sequence ID" value="NZ_WEGK01000004.1"/>
</dbReference>
<dbReference type="AlphaFoldDB" id="A0A7K0D2I6"/>
<dbReference type="Gene3D" id="1.10.3470.10">
    <property type="entry name" value="ABC transporter involved in vitamin B12 uptake, BtuC"/>
    <property type="match status" value="1"/>
</dbReference>
<feature type="transmembrane region" description="Helical" evidence="8">
    <location>
        <begin position="265"/>
        <end position="290"/>
    </location>
</feature>
<evidence type="ECO:0000256" key="5">
    <source>
        <dbReference type="ARBA" id="ARBA00022692"/>
    </source>
</evidence>
<keyword evidence="6 8" id="KW-1133">Transmembrane helix</keyword>
<organism evidence="9 10">
    <name type="scientific">Nocardia macrotermitis</name>
    <dbReference type="NCBI Taxonomy" id="2585198"/>
    <lineage>
        <taxon>Bacteria</taxon>
        <taxon>Bacillati</taxon>
        <taxon>Actinomycetota</taxon>
        <taxon>Actinomycetes</taxon>
        <taxon>Mycobacteriales</taxon>
        <taxon>Nocardiaceae</taxon>
        <taxon>Nocardia</taxon>
    </lineage>
</organism>
<dbReference type="EMBL" id="WEGK01000004">
    <property type="protein sequence ID" value="MQY19154.1"/>
    <property type="molecule type" value="Genomic_DNA"/>
</dbReference>
<keyword evidence="10" id="KW-1185">Reference proteome</keyword>
<feature type="transmembrane region" description="Helical" evidence="8">
    <location>
        <begin position="327"/>
        <end position="352"/>
    </location>
</feature>